<name>A0A0F9RNB3_9ZZZZ</name>
<dbReference type="Gene3D" id="3.90.25.10">
    <property type="entry name" value="UDP-galactose 4-epimerase, domain 1"/>
    <property type="match status" value="1"/>
</dbReference>
<dbReference type="PANTHER" id="PTHR43000">
    <property type="entry name" value="DTDP-D-GLUCOSE 4,6-DEHYDRATASE-RELATED"/>
    <property type="match status" value="1"/>
</dbReference>
<accession>A0A0F9RNB3</accession>
<dbReference type="InterPro" id="IPR036291">
    <property type="entry name" value="NAD(P)-bd_dom_sf"/>
</dbReference>
<protein>
    <recommendedName>
        <fullName evidence="2">NAD-dependent epimerase/dehydratase domain-containing protein</fullName>
    </recommendedName>
</protein>
<dbReference type="SUPFAM" id="SSF51735">
    <property type="entry name" value="NAD(P)-binding Rossmann-fold domains"/>
    <property type="match status" value="1"/>
</dbReference>
<evidence type="ECO:0000259" key="2">
    <source>
        <dbReference type="Pfam" id="PF01370"/>
    </source>
</evidence>
<reference evidence="3" key="1">
    <citation type="journal article" date="2015" name="Nature">
        <title>Complex archaea that bridge the gap between prokaryotes and eukaryotes.</title>
        <authorList>
            <person name="Spang A."/>
            <person name="Saw J.H."/>
            <person name="Jorgensen S.L."/>
            <person name="Zaremba-Niedzwiedzka K."/>
            <person name="Martijn J."/>
            <person name="Lind A.E."/>
            <person name="van Eijk R."/>
            <person name="Schleper C."/>
            <person name="Guy L."/>
            <person name="Ettema T.J."/>
        </authorList>
    </citation>
    <scope>NUCLEOTIDE SEQUENCE</scope>
</reference>
<evidence type="ECO:0000256" key="1">
    <source>
        <dbReference type="ARBA" id="ARBA00007637"/>
    </source>
</evidence>
<dbReference type="InterPro" id="IPR001509">
    <property type="entry name" value="Epimerase_deHydtase"/>
</dbReference>
<evidence type="ECO:0000313" key="3">
    <source>
        <dbReference type="EMBL" id="KKN51272.1"/>
    </source>
</evidence>
<organism evidence="3">
    <name type="scientific">marine sediment metagenome</name>
    <dbReference type="NCBI Taxonomy" id="412755"/>
    <lineage>
        <taxon>unclassified sequences</taxon>
        <taxon>metagenomes</taxon>
        <taxon>ecological metagenomes</taxon>
    </lineage>
</organism>
<feature type="domain" description="NAD-dependent epimerase/dehydratase" evidence="2">
    <location>
        <begin position="7"/>
        <end position="241"/>
    </location>
</feature>
<comment type="caution">
    <text evidence="3">The sequence shown here is derived from an EMBL/GenBank/DDBJ whole genome shotgun (WGS) entry which is preliminary data.</text>
</comment>
<dbReference type="AlphaFoldDB" id="A0A0F9RNB3"/>
<dbReference type="Pfam" id="PF01370">
    <property type="entry name" value="Epimerase"/>
    <property type="match status" value="1"/>
</dbReference>
<proteinExistence type="inferred from homology"/>
<dbReference type="Gene3D" id="3.40.50.720">
    <property type="entry name" value="NAD(P)-binding Rossmann-like Domain"/>
    <property type="match status" value="1"/>
</dbReference>
<comment type="similarity">
    <text evidence="1">Belongs to the NAD(P)-dependent epimerase/dehydratase family.</text>
</comment>
<gene>
    <name evidence="3" type="ORF">LCGC14_0624330</name>
</gene>
<dbReference type="EMBL" id="LAZR01001070">
    <property type="protein sequence ID" value="KKN51272.1"/>
    <property type="molecule type" value="Genomic_DNA"/>
</dbReference>
<sequence>MDPRLHVLVTGGAGFIGSHLVETLVGSGHAVTVVDDLSRGHLRNLTEVKGDIRFIEGDVCDAGMLLKACQHQDAVVHLAAFSGVPYSVAHPVESFDRGPRATLCVLEAARVAKVERFLYASSSSVYGGEGPYPQEEGSALNPTSHYALGKVMGERYVRFYRQQHGLQTTSLRYFNVYGPRQRCAQHGPALVPAVMEAMEADHLVTVDGDGMQSRDWTYVGNVAALTEEVLWADSPPMVVNVASGKTHSVLEVLGHLGCTDYNLTGTPRPGDVRKTQGSPLLLESVVGHKLDMVPLASGLQVTKECWLNR</sequence>